<dbReference type="GO" id="GO:0009313">
    <property type="term" value="P:oligosaccharide catabolic process"/>
    <property type="evidence" value="ECO:0007669"/>
    <property type="project" value="TreeGrafter"/>
</dbReference>
<dbReference type="InterPro" id="IPR027291">
    <property type="entry name" value="Glyco_hydro_38_N_sf"/>
</dbReference>
<dbReference type="SUPFAM" id="SSF88688">
    <property type="entry name" value="Families 57/38 glycoside transferase middle domain"/>
    <property type="match status" value="1"/>
</dbReference>
<dbReference type="PANTHER" id="PTHR46017:SF2">
    <property type="entry name" value="MANNOSYLGLYCERATE HYDROLASE"/>
    <property type="match status" value="1"/>
</dbReference>
<dbReference type="GO" id="GO:0030246">
    <property type="term" value="F:carbohydrate binding"/>
    <property type="evidence" value="ECO:0007669"/>
    <property type="project" value="InterPro"/>
</dbReference>
<evidence type="ECO:0000256" key="2">
    <source>
        <dbReference type="ARBA" id="ARBA00022723"/>
    </source>
</evidence>
<dbReference type="GO" id="GO:0006013">
    <property type="term" value="P:mannose metabolic process"/>
    <property type="evidence" value="ECO:0007669"/>
    <property type="project" value="InterPro"/>
</dbReference>
<dbReference type="InterPro" id="IPR000602">
    <property type="entry name" value="Glyco_hydro_38_N"/>
</dbReference>
<dbReference type="KEGG" id="mcad:Pan265_12750"/>
<evidence type="ECO:0000313" key="7">
    <source>
        <dbReference type="Proteomes" id="UP000320386"/>
    </source>
</evidence>
<reference evidence="6 7" key="1">
    <citation type="submission" date="2019-02" db="EMBL/GenBank/DDBJ databases">
        <title>Deep-cultivation of Planctomycetes and their phenomic and genomic characterization uncovers novel biology.</title>
        <authorList>
            <person name="Wiegand S."/>
            <person name="Jogler M."/>
            <person name="Boedeker C."/>
            <person name="Pinto D."/>
            <person name="Vollmers J."/>
            <person name="Rivas-Marin E."/>
            <person name="Kohn T."/>
            <person name="Peeters S.H."/>
            <person name="Heuer A."/>
            <person name="Rast P."/>
            <person name="Oberbeckmann S."/>
            <person name="Bunk B."/>
            <person name="Jeske O."/>
            <person name="Meyerdierks A."/>
            <person name="Storesund J.E."/>
            <person name="Kallscheuer N."/>
            <person name="Luecker S."/>
            <person name="Lage O.M."/>
            <person name="Pohl T."/>
            <person name="Merkel B.J."/>
            <person name="Hornburger P."/>
            <person name="Mueller R.-W."/>
            <person name="Bruemmer F."/>
            <person name="Labrenz M."/>
            <person name="Spormann A.M."/>
            <person name="Op den Camp H."/>
            <person name="Overmann J."/>
            <person name="Amann R."/>
            <person name="Jetten M.S.M."/>
            <person name="Mascher T."/>
            <person name="Medema M.H."/>
            <person name="Devos D.P."/>
            <person name="Kaster A.-K."/>
            <person name="Ovreas L."/>
            <person name="Rohde M."/>
            <person name="Galperin M.Y."/>
            <person name="Jogler C."/>
        </authorList>
    </citation>
    <scope>NUCLEOTIDE SEQUENCE [LARGE SCALE GENOMIC DNA]</scope>
    <source>
        <strain evidence="6 7">Pan265</strain>
    </source>
</reference>
<comment type="similarity">
    <text evidence="1">Belongs to the glycosyl hydrolase 38 family.</text>
</comment>
<dbReference type="Pfam" id="PF01074">
    <property type="entry name" value="Glyco_hydro_38N"/>
    <property type="match status" value="1"/>
</dbReference>
<dbReference type="Gene3D" id="2.60.40.2210">
    <property type="match status" value="1"/>
</dbReference>
<dbReference type="GO" id="GO:0046872">
    <property type="term" value="F:metal ion binding"/>
    <property type="evidence" value="ECO:0007669"/>
    <property type="project" value="UniProtKB-KW"/>
</dbReference>
<dbReference type="RefSeq" id="WP_145445573.1">
    <property type="nucleotide sequence ID" value="NZ_CP036280.1"/>
</dbReference>
<gene>
    <name evidence="6" type="primary">mngB_3</name>
    <name evidence="6" type="ORF">Pan265_12750</name>
</gene>
<evidence type="ECO:0000256" key="3">
    <source>
        <dbReference type="ARBA" id="ARBA00022801"/>
    </source>
</evidence>
<evidence type="ECO:0000313" key="6">
    <source>
        <dbReference type="EMBL" id="QDU71425.1"/>
    </source>
</evidence>
<accession>A0A518BWS5</accession>
<dbReference type="PANTHER" id="PTHR46017">
    <property type="entry name" value="ALPHA-MANNOSIDASE 2C1"/>
    <property type="match status" value="1"/>
</dbReference>
<dbReference type="OrthoDB" id="9772207at2"/>
<dbReference type="InterPro" id="IPR011330">
    <property type="entry name" value="Glyco_hydro/deAcase_b/a-brl"/>
</dbReference>
<keyword evidence="4 6" id="KW-0326">Glycosidase</keyword>
<protein>
    <submittedName>
        <fullName evidence="6">Mannosylglycerate hydrolase</fullName>
        <ecNumber evidence="6">3.2.1.170</ecNumber>
    </submittedName>
</protein>
<name>A0A518BWS5_9BACT</name>
<organism evidence="6 7">
    <name type="scientific">Mucisphaera calidilacus</name>
    <dbReference type="NCBI Taxonomy" id="2527982"/>
    <lineage>
        <taxon>Bacteria</taxon>
        <taxon>Pseudomonadati</taxon>
        <taxon>Planctomycetota</taxon>
        <taxon>Phycisphaerae</taxon>
        <taxon>Phycisphaerales</taxon>
        <taxon>Phycisphaeraceae</taxon>
        <taxon>Mucisphaera</taxon>
    </lineage>
</organism>
<dbReference type="InterPro" id="IPR037094">
    <property type="entry name" value="Glyco_hydro_38_cen_sf"/>
</dbReference>
<dbReference type="Gene3D" id="2.70.98.30">
    <property type="entry name" value="Golgi alpha-mannosidase II, domain 4"/>
    <property type="match status" value="1"/>
</dbReference>
<dbReference type="Pfam" id="PF09261">
    <property type="entry name" value="Alpha-mann_mid"/>
    <property type="match status" value="1"/>
</dbReference>
<dbReference type="Gene3D" id="1.20.1270.50">
    <property type="entry name" value="Glycoside hydrolase family 38, central domain"/>
    <property type="match status" value="1"/>
</dbReference>
<dbReference type="InterPro" id="IPR011013">
    <property type="entry name" value="Gal_mutarotase_sf_dom"/>
</dbReference>
<dbReference type="Gene3D" id="3.20.110.10">
    <property type="entry name" value="Glycoside hydrolase 38, N terminal domain"/>
    <property type="match status" value="1"/>
</dbReference>
<proteinExistence type="inferred from homology"/>
<dbReference type="GO" id="GO:0004559">
    <property type="term" value="F:alpha-mannosidase activity"/>
    <property type="evidence" value="ECO:0007669"/>
    <property type="project" value="InterPro"/>
</dbReference>
<dbReference type="SUPFAM" id="SSF88713">
    <property type="entry name" value="Glycoside hydrolase/deacetylase"/>
    <property type="match status" value="1"/>
</dbReference>
<dbReference type="AlphaFoldDB" id="A0A518BWS5"/>
<keyword evidence="7" id="KW-1185">Reference proteome</keyword>
<dbReference type="EC" id="3.2.1.170" evidence="6"/>
<evidence type="ECO:0000256" key="4">
    <source>
        <dbReference type="ARBA" id="ARBA00023295"/>
    </source>
</evidence>
<dbReference type="EMBL" id="CP036280">
    <property type="protein sequence ID" value="QDU71425.1"/>
    <property type="molecule type" value="Genomic_DNA"/>
</dbReference>
<dbReference type="InterPro" id="IPR015341">
    <property type="entry name" value="Glyco_hydro_38_cen"/>
</dbReference>
<dbReference type="SUPFAM" id="SSF74650">
    <property type="entry name" value="Galactose mutarotase-like"/>
    <property type="match status" value="1"/>
</dbReference>
<feature type="domain" description="Glycoside hydrolase family 38 central" evidence="5">
    <location>
        <begin position="316"/>
        <end position="390"/>
    </location>
</feature>
<sequence length="917" mass="102746">MSTTQTPPSEMTKTQTAATRQAHYVLSTHWDREWYQPFQLYRYRLVQLLDRILDGFANGTLRGPFQTDGQAIILDDYLEIRPERRNEIQTLAREGKLVIGPWYVLPDEFLVSGESMIRNIALGRQIARDYGTTPSAAGFVCDLFGHVSQLPQMLAGFGVKGGYVWRGTNNTDTRHLIWEGADGTELPCYRFGQRGYCSYASAVRGASDFDECATPEQLDQRLKDFLDDEAAKSPVDALLLFDGGDHMEWDRAAYAALTKRMDQPIEGYEILHTSLDAYIQAMAEQADRITQRVHGELREPGKEPMATCEQWVIPGVASSRVWIKLANAHCQTLLTRWAEPLSALSTQLLGTTGDKGFLDVAWKWLLKNHPHDSIGGCSVDRVHEDMKFRFSQCEQIGNELTSRAIQRITASVEGDIAEDQVRIGIFNPTSRPLNGPVKFDIEVPVAWPRFNEWFFFEQKPAMRLYDPNGNEVAYERLAQDMDRRRTRLTPTSFPAERQVNVITVVADLDIPASGYTTLTAKRGEEHRHTRFPMVPGLVTSDRSMENQHLAVTVETGGLLTLTDKRTGRTYEQLLAFEDAADIGDGWYHGQPLSDQTYSSAAGAADVAVVASSPSYAALRVRTSMRLPAEFDFKRMRRVEQFETLEIDSLVVMFKDSDHLKITTTVNNTVKDHRLRVLLPTGCTSATTYLADTAFDVVERDIALREDNHLYRELEIETRPQQSWTAVNDARGGLAVVTVGLLETAVRDVPERPIALTLLRSTRRTVLTDGEPEGQIPGPVTLTYAIAPLPATVNRKRLFDIAEDLNTGQRVCTVMHDDRPHLLDGMPEPKLPATSGLVQIDGPAVLTAARRLDDKLELRLFNPEETPVDTTIKLDPAWKQATPVDFEGNPADKPVSLADGQARVTLERKKILTLHLEG</sequence>
<dbReference type="GO" id="GO:0102546">
    <property type="term" value="F:mannosylglycerate hydrolase activity"/>
    <property type="evidence" value="ECO:0007669"/>
    <property type="project" value="UniProtKB-EC"/>
</dbReference>
<dbReference type="Proteomes" id="UP000320386">
    <property type="component" value="Chromosome"/>
</dbReference>
<dbReference type="InterPro" id="IPR028995">
    <property type="entry name" value="Glyco_hydro_57/38_cen_sf"/>
</dbReference>
<keyword evidence="3 6" id="KW-0378">Hydrolase</keyword>
<dbReference type="SMART" id="SM00872">
    <property type="entry name" value="Alpha-mann_mid"/>
    <property type="match status" value="1"/>
</dbReference>
<keyword evidence="2" id="KW-0479">Metal-binding</keyword>
<evidence type="ECO:0000256" key="1">
    <source>
        <dbReference type="ARBA" id="ARBA00009792"/>
    </source>
</evidence>
<evidence type="ECO:0000259" key="5">
    <source>
        <dbReference type="SMART" id="SM00872"/>
    </source>
</evidence>